<comment type="caution">
    <text evidence="3">The sequence shown here is derived from an EMBL/GenBank/DDBJ whole genome shotgun (WGS) entry which is preliminary data.</text>
</comment>
<protein>
    <submittedName>
        <fullName evidence="3">SGNH hydrolase</fullName>
    </submittedName>
</protein>
<dbReference type="CDD" id="cd01832">
    <property type="entry name" value="SGNH_hydrolase_like_1"/>
    <property type="match status" value="1"/>
</dbReference>
<name>A0ABQ1UZG2_9NOCA</name>
<dbReference type="GO" id="GO:0016787">
    <property type="term" value="F:hydrolase activity"/>
    <property type="evidence" value="ECO:0007669"/>
    <property type="project" value="UniProtKB-KW"/>
</dbReference>
<dbReference type="EMBL" id="BMCS01000002">
    <property type="protein sequence ID" value="GGF31181.1"/>
    <property type="molecule type" value="Genomic_DNA"/>
</dbReference>
<dbReference type="Proteomes" id="UP000632454">
    <property type="component" value="Unassembled WGS sequence"/>
</dbReference>
<accession>A0ABQ1UZG2</accession>
<dbReference type="Pfam" id="PF13472">
    <property type="entry name" value="Lipase_GDSL_2"/>
    <property type="match status" value="1"/>
</dbReference>
<evidence type="ECO:0000259" key="2">
    <source>
        <dbReference type="Pfam" id="PF13472"/>
    </source>
</evidence>
<dbReference type="InterPro" id="IPR036514">
    <property type="entry name" value="SGNH_hydro_sf"/>
</dbReference>
<evidence type="ECO:0000256" key="1">
    <source>
        <dbReference type="SAM" id="MobiDB-lite"/>
    </source>
</evidence>
<gene>
    <name evidence="3" type="ORF">GCM10007298_28780</name>
</gene>
<proteinExistence type="predicted"/>
<feature type="region of interest" description="Disordered" evidence="1">
    <location>
        <begin position="242"/>
        <end position="267"/>
    </location>
</feature>
<sequence length="267" mass="29459">MSDTDPAVSRFVVIGDSFPEGVGDPEPRCPNGVRGWADRMAEVLARRSVETGAAPTRYANLAIRGKLLGPVIDDQLAPAAAMGPDLIGMCAGANDLLRPSVDIDAIIARYDDALGALVDTGARVFTFTAFDTGGRPLFAAMRGRFAIYNELLREVVERRGVELVDFWRMREFSDRRMWEFDRMHLSSAGHHQMAIRVLESLGIDHDLVPVEFGPPETMTAAQRRKDNRQWAAQAAAPWIGRRLRGRSRGDNMAPKYPDLTELAPATP</sequence>
<dbReference type="PANTHER" id="PTHR43784:SF2">
    <property type="entry name" value="GDSL-LIKE LIPASE_ACYLHYDROLASE, PUTATIVE (AFU_ORTHOLOGUE AFUA_2G00820)-RELATED"/>
    <property type="match status" value="1"/>
</dbReference>
<dbReference type="InterPro" id="IPR053140">
    <property type="entry name" value="GDSL_Rv0518-like"/>
</dbReference>
<dbReference type="RefSeq" id="WP_188490668.1">
    <property type="nucleotide sequence ID" value="NZ_BMCS01000002.1"/>
</dbReference>
<organism evidence="3 4">
    <name type="scientific">Williamsia phyllosphaerae</name>
    <dbReference type="NCBI Taxonomy" id="885042"/>
    <lineage>
        <taxon>Bacteria</taxon>
        <taxon>Bacillati</taxon>
        <taxon>Actinomycetota</taxon>
        <taxon>Actinomycetes</taxon>
        <taxon>Mycobacteriales</taxon>
        <taxon>Nocardiaceae</taxon>
        <taxon>Williamsia</taxon>
    </lineage>
</organism>
<reference evidence="4" key="1">
    <citation type="journal article" date="2019" name="Int. J. Syst. Evol. Microbiol.">
        <title>The Global Catalogue of Microorganisms (GCM) 10K type strain sequencing project: providing services to taxonomists for standard genome sequencing and annotation.</title>
        <authorList>
            <consortium name="The Broad Institute Genomics Platform"/>
            <consortium name="The Broad Institute Genome Sequencing Center for Infectious Disease"/>
            <person name="Wu L."/>
            <person name="Ma J."/>
        </authorList>
    </citation>
    <scope>NUCLEOTIDE SEQUENCE [LARGE SCALE GENOMIC DNA]</scope>
    <source>
        <strain evidence="4">CCM 7855</strain>
    </source>
</reference>
<keyword evidence="4" id="KW-1185">Reference proteome</keyword>
<dbReference type="PANTHER" id="PTHR43784">
    <property type="entry name" value="GDSL-LIKE LIPASE/ACYLHYDROLASE, PUTATIVE (AFU_ORTHOLOGUE AFUA_2G00820)-RELATED"/>
    <property type="match status" value="1"/>
</dbReference>
<feature type="domain" description="SGNH hydrolase-type esterase" evidence="2">
    <location>
        <begin position="13"/>
        <end position="191"/>
    </location>
</feature>
<dbReference type="SUPFAM" id="SSF52266">
    <property type="entry name" value="SGNH hydrolase"/>
    <property type="match status" value="1"/>
</dbReference>
<evidence type="ECO:0000313" key="3">
    <source>
        <dbReference type="EMBL" id="GGF31181.1"/>
    </source>
</evidence>
<dbReference type="Gene3D" id="3.40.50.1110">
    <property type="entry name" value="SGNH hydrolase"/>
    <property type="match status" value="1"/>
</dbReference>
<evidence type="ECO:0000313" key="4">
    <source>
        <dbReference type="Proteomes" id="UP000632454"/>
    </source>
</evidence>
<keyword evidence="3" id="KW-0378">Hydrolase</keyword>
<dbReference type="InterPro" id="IPR013830">
    <property type="entry name" value="SGNH_hydro"/>
</dbReference>